<proteinExistence type="predicted"/>
<keyword evidence="1" id="KW-0472">Membrane</keyword>
<protein>
    <submittedName>
        <fullName evidence="2">Uncharacterized protein</fullName>
    </submittedName>
</protein>
<keyword evidence="3" id="KW-1185">Reference proteome</keyword>
<organism evidence="2 3">
    <name type="scientific">Artemia franciscana</name>
    <name type="common">Brine shrimp</name>
    <name type="synonym">Artemia sanfranciscana</name>
    <dbReference type="NCBI Taxonomy" id="6661"/>
    <lineage>
        <taxon>Eukaryota</taxon>
        <taxon>Metazoa</taxon>
        <taxon>Ecdysozoa</taxon>
        <taxon>Arthropoda</taxon>
        <taxon>Crustacea</taxon>
        <taxon>Branchiopoda</taxon>
        <taxon>Anostraca</taxon>
        <taxon>Artemiidae</taxon>
        <taxon>Artemia</taxon>
    </lineage>
</organism>
<dbReference type="EMBL" id="JAVRJZ010000002">
    <property type="protein sequence ID" value="KAK2726195.1"/>
    <property type="molecule type" value="Genomic_DNA"/>
</dbReference>
<reference evidence="2" key="1">
    <citation type="submission" date="2023-07" db="EMBL/GenBank/DDBJ databases">
        <title>Chromosome-level genome assembly of Artemia franciscana.</title>
        <authorList>
            <person name="Jo E."/>
        </authorList>
    </citation>
    <scope>NUCLEOTIDE SEQUENCE</scope>
    <source>
        <tissue evidence="2">Whole body</tissue>
    </source>
</reference>
<keyword evidence="1" id="KW-1133">Transmembrane helix</keyword>
<gene>
    <name evidence="2" type="ORF">QYM36_000596</name>
</gene>
<evidence type="ECO:0000313" key="3">
    <source>
        <dbReference type="Proteomes" id="UP001187531"/>
    </source>
</evidence>
<dbReference type="Proteomes" id="UP001187531">
    <property type="component" value="Unassembled WGS sequence"/>
</dbReference>
<evidence type="ECO:0000256" key="1">
    <source>
        <dbReference type="SAM" id="Phobius"/>
    </source>
</evidence>
<accession>A0AA88LL77</accession>
<evidence type="ECO:0000313" key="2">
    <source>
        <dbReference type="EMBL" id="KAK2726195.1"/>
    </source>
</evidence>
<dbReference type="AlphaFoldDB" id="A0AA88LL77"/>
<feature type="transmembrane region" description="Helical" evidence="1">
    <location>
        <begin position="45"/>
        <end position="67"/>
    </location>
</feature>
<comment type="caution">
    <text evidence="2">The sequence shown here is derived from an EMBL/GenBank/DDBJ whole genome shotgun (WGS) entry which is preliminary data.</text>
</comment>
<name>A0AA88LL77_ARTSF</name>
<sequence length="205" mass="21415">MTLLLRTSGPIGGVTPLAALIDIVVKTLPSDTTFLASIPNPQTTLMIATAALAFILTVCGAALATIYQVLPRLIRPNGPIIGTPGLSSLPVIGSSPAFGSAFAFPGLPLFPNLPPAPNPNIPVDQPVPNQLSAVPNLISVLPIDVLERVAGGLPPAESRELKLFIERRKMQGFSKIPSKPGTTPVSSASTIAEYVHQGKTYVKKK</sequence>
<keyword evidence="1" id="KW-0812">Transmembrane</keyword>